<protein>
    <recommendedName>
        <fullName evidence="3">Glycosyl transferase</fullName>
    </recommendedName>
</protein>
<evidence type="ECO:0008006" key="3">
    <source>
        <dbReference type="Google" id="ProtNLM"/>
    </source>
</evidence>
<dbReference type="KEGG" id="slan:GV829_09010"/>
<dbReference type="Gene3D" id="3.40.50.12580">
    <property type="match status" value="1"/>
</dbReference>
<accession>A0A6M4AU63</accession>
<proteinExistence type="predicted"/>
<sequence>MAPAGLATVMSRLRTGFLFNHAAAHQVAHSLPIAIAMARHHPAVDVQLLVAGGEAEQEVRRLWNEAGLTDRHAKITRLAPPSPVAAWTTRMSGNAVPADRLSILSRNLDHFRALDALVVPEKTSTLLKTRFGLDRLALIHTRHGAGDRAIGFDAASARFDLVLMSGEKIRDRLSDAGLLKPDGWAIVGYPKFDTVSTASREPLFDNDRPTVLYNPHPSPALSSWYAMGPAVLRWFAGQDRFNLVFAPHVMLFAKRWTVSLSPLGISRVPAVPEEAGNLDHVRIDLGSRRSVDMTYTNAADIYLGDASSQVYEFLRQPRPCIFANPRNHDWQGNPDFTHWTTGRVINSIETLADALDDAVIHPARHLETQKKLFSYSFDLGEKPSSHRAADAIVSWLNNLEHAQ</sequence>
<gene>
    <name evidence="1" type="ORF">GV829_09010</name>
</gene>
<evidence type="ECO:0000313" key="2">
    <source>
        <dbReference type="Proteomes" id="UP000503018"/>
    </source>
</evidence>
<dbReference type="InterPro" id="IPR043148">
    <property type="entry name" value="TagF_C"/>
</dbReference>
<dbReference type="Proteomes" id="UP000503018">
    <property type="component" value="Chromosome"/>
</dbReference>
<reference evidence="1 2" key="1">
    <citation type="submission" date="2020-01" db="EMBL/GenBank/DDBJ databases">
        <title>Sphingomonas sp. strain CSW-10.</title>
        <authorList>
            <person name="Chen W.-M."/>
        </authorList>
    </citation>
    <scope>NUCLEOTIDE SEQUENCE [LARGE SCALE GENOMIC DNA]</scope>
    <source>
        <strain evidence="1 2">CSW-10</strain>
    </source>
</reference>
<organism evidence="1 2">
    <name type="scientific">Sphingomonas lacunae</name>
    <dbReference type="NCBI Taxonomy" id="2698828"/>
    <lineage>
        <taxon>Bacteria</taxon>
        <taxon>Pseudomonadati</taxon>
        <taxon>Pseudomonadota</taxon>
        <taxon>Alphaproteobacteria</taxon>
        <taxon>Sphingomonadales</taxon>
        <taxon>Sphingomonadaceae</taxon>
        <taxon>Sphingomonas</taxon>
    </lineage>
</organism>
<evidence type="ECO:0000313" key="1">
    <source>
        <dbReference type="EMBL" id="QJQ32574.1"/>
    </source>
</evidence>
<dbReference type="AlphaFoldDB" id="A0A6M4AU63"/>
<keyword evidence="2" id="KW-1185">Reference proteome</keyword>
<dbReference type="EMBL" id="CP053015">
    <property type="protein sequence ID" value="QJQ32574.1"/>
    <property type="molecule type" value="Genomic_DNA"/>
</dbReference>
<dbReference type="SUPFAM" id="SSF53756">
    <property type="entry name" value="UDP-Glycosyltransferase/glycogen phosphorylase"/>
    <property type="match status" value="1"/>
</dbReference>
<name>A0A6M4AU63_9SPHN</name>